<evidence type="ECO:0000313" key="2">
    <source>
        <dbReference type="Proteomes" id="UP000661691"/>
    </source>
</evidence>
<accession>A0A926N5K9</accession>
<evidence type="ECO:0000313" key="1">
    <source>
        <dbReference type="EMBL" id="MBD1371884.1"/>
    </source>
</evidence>
<gene>
    <name evidence="1" type="ORF">IC620_05860</name>
</gene>
<dbReference type="RefSeq" id="WP_191138512.1">
    <property type="nucleotide sequence ID" value="NZ_JACXAG020000001.1"/>
</dbReference>
<sequence>MSGNPFELYLAKPKPEGKKRTTCLTDREFWERRKVLAERSFQLLCKAKVDGEQNTRH</sequence>
<name>A0A926N5K9_9BACL</name>
<dbReference type="EMBL" id="JACXAH010000005">
    <property type="protein sequence ID" value="MBD1371884.1"/>
    <property type="molecule type" value="Genomic_DNA"/>
</dbReference>
<keyword evidence="2" id="KW-1185">Reference proteome</keyword>
<proteinExistence type="predicted"/>
<dbReference type="Proteomes" id="UP000661691">
    <property type="component" value="Unassembled WGS sequence"/>
</dbReference>
<organism evidence="1 2">
    <name type="scientific">Polycladospora coralii</name>
    <dbReference type="NCBI Taxonomy" id="2771432"/>
    <lineage>
        <taxon>Bacteria</taxon>
        <taxon>Bacillati</taxon>
        <taxon>Bacillota</taxon>
        <taxon>Bacilli</taxon>
        <taxon>Bacillales</taxon>
        <taxon>Thermoactinomycetaceae</taxon>
        <taxon>Polycladospora</taxon>
    </lineage>
</organism>
<protein>
    <submittedName>
        <fullName evidence="1">Uncharacterized protein</fullName>
    </submittedName>
</protein>
<reference evidence="2" key="1">
    <citation type="submission" date="2022-10" db="EMBL/GenBank/DDBJ databases">
        <title>A novel bacterium of genus Hazenella, isolated from South China Sea.</title>
        <authorList>
            <person name="Huang H."/>
            <person name="Mo K."/>
            <person name="Hu Y."/>
        </authorList>
    </citation>
    <scope>NUCLEOTIDE SEQUENCE [LARGE SCALE GENOMIC DNA]</scope>
    <source>
        <strain evidence="2">IB182357</strain>
    </source>
</reference>
<dbReference type="AlphaFoldDB" id="A0A926N5K9"/>
<comment type="caution">
    <text evidence="1">The sequence shown here is derived from an EMBL/GenBank/DDBJ whole genome shotgun (WGS) entry which is preliminary data.</text>
</comment>